<keyword evidence="1" id="KW-0812">Transmembrane</keyword>
<feature type="transmembrane region" description="Helical" evidence="1">
    <location>
        <begin position="304"/>
        <end position="324"/>
    </location>
</feature>
<keyword evidence="1" id="KW-1133">Transmembrane helix</keyword>
<reference evidence="3 4" key="1">
    <citation type="submission" date="2019-12" db="EMBL/GenBank/DDBJ databases">
        <title>Whole genome shotgun sequence of Streptomyces caniferus NBRC 15389.</title>
        <authorList>
            <person name="Ichikawa N."/>
            <person name="Kimura A."/>
            <person name="Kitahashi Y."/>
            <person name="Komaki H."/>
            <person name="Tamura T."/>
        </authorList>
    </citation>
    <scope>NUCLEOTIDE SEQUENCE [LARGE SCALE GENOMIC DNA]</scope>
    <source>
        <strain evidence="3 4">NBRC 15389</strain>
    </source>
</reference>
<sequence length="329" mass="36857">MSARASRGSAADHATVVTSQKVREGRIDEYQRWQDRTNQAAREFEGFVGAEVYPPGPGEENEWVAVFRFSGMDRLTGWLDSNRRQELLEEARGLFEGPPTQEVLQGGSPAQPPADVVTAVISHDVKPGAEQGFLSWQEKTLRVQEKAPGFMGSELFRPVEGVQEHWVVVFRFDSREHLDDWLASEVRAKLLKEGSKYFTSYDVRKVGSAFSGWFQFDHGKGGGAPPNWKQAMSVLLALYPTVMVLNLTVGVGLEKLTVREYIGLFLSNVLSVSALTWLLMPIVNRVLAFWLVPARVARNRRAQVLGFSSVVLCYLVFIAVFGLITHQIW</sequence>
<name>A0A640SD68_9ACTN</name>
<dbReference type="RefSeq" id="WP_246296082.1">
    <property type="nucleotide sequence ID" value="NZ_BAAATH010000015.1"/>
</dbReference>
<evidence type="ECO:0000313" key="4">
    <source>
        <dbReference type="Proteomes" id="UP000435837"/>
    </source>
</evidence>
<gene>
    <name evidence="3" type="ORF">Scani_47000</name>
</gene>
<dbReference type="InterPro" id="IPR038762">
    <property type="entry name" value="ABM_predict"/>
</dbReference>
<feature type="domain" description="ABM" evidence="2">
    <location>
        <begin position="117"/>
        <end position="207"/>
    </location>
</feature>
<dbReference type="PANTHER" id="PTHR40057:SF1">
    <property type="entry name" value="SLR1162 PROTEIN"/>
    <property type="match status" value="1"/>
</dbReference>
<dbReference type="AlphaFoldDB" id="A0A640SD68"/>
<keyword evidence="1" id="KW-0472">Membrane</keyword>
<feature type="transmembrane region" description="Helical" evidence="1">
    <location>
        <begin position="234"/>
        <end position="253"/>
    </location>
</feature>
<organism evidence="3 4">
    <name type="scientific">Streptomyces caniferus</name>
    <dbReference type="NCBI Taxonomy" id="285557"/>
    <lineage>
        <taxon>Bacteria</taxon>
        <taxon>Bacillati</taxon>
        <taxon>Actinomycetota</taxon>
        <taxon>Actinomycetes</taxon>
        <taxon>Kitasatosporales</taxon>
        <taxon>Streptomycetaceae</taxon>
        <taxon>Streptomyces</taxon>
    </lineage>
</organism>
<dbReference type="GeneID" id="96634186"/>
<feature type="transmembrane region" description="Helical" evidence="1">
    <location>
        <begin position="265"/>
        <end position="292"/>
    </location>
</feature>
<dbReference type="PANTHER" id="PTHR40057">
    <property type="entry name" value="SLR1162 PROTEIN"/>
    <property type="match status" value="1"/>
</dbReference>
<proteinExistence type="predicted"/>
<dbReference type="PROSITE" id="PS51725">
    <property type="entry name" value="ABM"/>
    <property type="match status" value="2"/>
</dbReference>
<dbReference type="InterPro" id="IPR007138">
    <property type="entry name" value="ABM_dom"/>
</dbReference>
<dbReference type="Proteomes" id="UP000435837">
    <property type="component" value="Unassembled WGS sequence"/>
</dbReference>
<evidence type="ECO:0000313" key="3">
    <source>
        <dbReference type="EMBL" id="GFE08432.1"/>
    </source>
</evidence>
<evidence type="ECO:0000259" key="2">
    <source>
        <dbReference type="PROSITE" id="PS51725"/>
    </source>
</evidence>
<dbReference type="SUPFAM" id="SSF54909">
    <property type="entry name" value="Dimeric alpha+beta barrel"/>
    <property type="match status" value="2"/>
</dbReference>
<feature type="domain" description="ABM" evidence="2">
    <location>
        <begin position="14"/>
        <end position="103"/>
    </location>
</feature>
<dbReference type="Gene3D" id="3.30.70.100">
    <property type="match status" value="2"/>
</dbReference>
<comment type="caution">
    <text evidence="3">The sequence shown here is derived from an EMBL/GenBank/DDBJ whole genome shotgun (WGS) entry which is preliminary data.</text>
</comment>
<dbReference type="Pfam" id="PF03992">
    <property type="entry name" value="ABM"/>
    <property type="match status" value="1"/>
</dbReference>
<accession>A0A640SD68</accession>
<evidence type="ECO:0000256" key="1">
    <source>
        <dbReference type="SAM" id="Phobius"/>
    </source>
</evidence>
<protein>
    <recommendedName>
        <fullName evidence="2">ABM domain-containing protein</fullName>
    </recommendedName>
</protein>
<dbReference type="EMBL" id="BLIN01000005">
    <property type="protein sequence ID" value="GFE08432.1"/>
    <property type="molecule type" value="Genomic_DNA"/>
</dbReference>
<dbReference type="InterPro" id="IPR011008">
    <property type="entry name" value="Dimeric_a/b-barrel"/>
</dbReference>